<dbReference type="RefSeq" id="WP_301301734.1">
    <property type="nucleotide sequence ID" value="NZ_BAAALM010000001.1"/>
</dbReference>
<evidence type="ECO:0000256" key="1">
    <source>
        <dbReference type="ARBA" id="ARBA00008000"/>
    </source>
</evidence>
<evidence type="ECO:0000256" key="3">
    <source>
        <dbReference type="ARBA" id="ARBA00022827"/>
    </source>
</evidence>
<dbReference type="Pfam" id="PF01565">
    <property type="entry name" value="FAD_binding_4"/>
    <property type="match status" value="1"/>
</dbReference>
<organism evidence="5 6">
    <name type="scientific">Prauserella alba</name>
    <dbReference type="NCBI Taxonomy" id="176898"/>
    <lineage>
        <taxon>Bacteria</taxon>
        <taxon>Bacillati</taxon>
        <taxon>Actinomycetota</taxon>
        <taxon>Actinomycetes</taxon>
        <taxon>Pseudonocardiales</taxon>
        <taxon>Pseudonocardiaceae</taxon>
        <taxon>Prauserella</taxon>
    </lineage>
</organism>
<evidence type="ECO:0000313" key="5">
    <source>
        <dbReference type="EMBL" id="GAA1190398.1"/>
    </source>
</evidence>
<keyword evidence="6" id="KW-1185">Reference proteome</keyword>
<evidence type="ECO:0000259" key="4">
    <source>
        <dbReference type="PROSITE" id="PS51387"/>
    </source>
</evidence>
<reference evidence="5 6" key="1">
    <citation type="journal article" date="2019" name="Int. J. Syst. Evol. Microbiol.">
        <title>The Global Catalogue of Microorganisms (GCM) 10K type strain sequencing project: providing services to taxonomists for standard genome sequencing and annotation.</title>
        <authorList>
            <consortium name="The Broad Institute Genomics Platform"/>
            <consortium name="The Broad Institute Genome Sequencing Center for Infectious Disease"/>
            <person name="Wu L."/>
            <person name="Ma J."/>
        </authorList>
    </citation>
    <scope>NUCLEOTIDE SEQUENCE [LARGE SCALE GENOMIC DNA]</scope>
    <source>
        <strain evidence="5 6">JCM 13022</strain>
    </source>
</reference>
<keyword evidence="3" id="KW-0274">FAD</keyword>
<dbReference type="EMBL" id="BAAALM010000001">
    <property type="protein sequence ID" value="GAA1190398.1"/>
    <property type="molecule type" value="Genomic_DNA"/>
</dbReference>
<dbReference type="InterPro" id="IPR016169">
    <property type="entry name" value="FAD-bd_PCMH_sub2"/>
</dbReference>
<accession>A0ABN1V423</accession>
<evidence type="ECO:0000313" key="6">
    <source>
        <dbReference type="Proteomes" id="UP001500467"/>
    </source>
</evidence>
<dbReference type="InterPro" id="IPR036318">
    <property type="entry name" value="FAD-bd_PCMH-like_sf"/>
</dbReference>
<sequence>MNSATSHSDTSGPTTATGTAAATVAAPNSLNVSELAAAEPDRIDRPATVDEVVSLVRHGCSGAGGFRVISSGFNWGLGSASGPTPGQHLVDLSGLDTIRTVDAERGYAIVEAGVTQAQLCDALASSGRFLNCTASSPDTSVLGNMMDRGVGLRHQRTEDLLGLEIVTASADLGTVGWWPPDSGLAPNRYGLGPSSVQLFPQATFGIATAAVVRLLPTPETTNVVTFTAAEDTYDALIEVLRGAVRDRLSDAVIKVYDAGSSDIYGGHATVTGHICLDGSADVVSAKRADLAGRLAPIGAWVLPEAEFAGDPLADAVARLYRGDVSRSEAIVQASLGRPTREADAAGRGWLFVLPFVPFTAADLSNARGIVHDVGVEHGVEVGTTVNVLGHDVVDLVIAIRFDRASPAATRAAHRASDELHRALVDAGYPPYRLDTAHQRSDVAPGTDLNAVVAARLKDALDPTGRFGPSRYLS</sequence>
<evidence type="ECO:0000256" key="2">
    <source>
        <dbReference type="ARBA" id="ARBA00022630"/>
    </source>
</evidence>
<dbReference type="InterPro" id="IPR016166">
    <property type="entry name" value="FAD-bd_PCMH"/>
</dbReference>
<dbReference type="PANTHER" id="PTHR11748">
    <property type="entry name" value="D-LACTATE DEHYDROGENASE"/>
    <property type="match status" value="1"/>
</dbReference>
<dbReference type="InterPro" id="IPR006094">
    <property type="entry name" value="Oxid_FAD_bind_N"/>
</dbReference>
<keyword evidence="2" id="KW-0285">Flavoprotein</keyword>
<name>A0ABN1V423_9PSEU</name>
<dbReference type="SUPFAM" id="SSF55103">
    <property type="entry name" value="FAD-linked oxidases, C-terminal domain"/>
    <property type="match status" value="1"/>
</dbReference>
<dbReference type="Gene3D" id="3.30.465.10">
    <property type="match status" value="1"/>
</dbReference>
<dbReference type="Proteomes" id="UP001500467">
    <property type="component" value="Unassembled WGS sequence"/>
</dbReference>
<dbReference type="PANTHER" id="PTHR11748:SF111">
    <property type="entry name" value="D-LACTATE DEHYDROGENASE, MITOCHONDRIAL-RELATED"/>
    <property type="match status" value="1"/>
</dbReference>
<dbReference type="SUPFAM" id="SSF56176">
    <property type="entry name" value="FAD-binding/transporter-associated domain-like"/>
    <property type="match status" value="1"/>
</dbReference>
<dbReference type="InterPro" id="IPR016170">
    <property type="entry name" value="Cytok_DH_C_sf"/>
</dbReference>
<comment type="caution">
    <text evidence="5">The sequence shown here is derived from an EMBL/GenBank/DDBJ whole genome shotgun (WGS) entry which is preliminary data.</text>
</comment>
<feature type="domain" description="FAD-binding PCMH-type" evidence="4">
    <location>
        <begin position="36"/>
        <end position="217"/>
    </location>
</feature>
<comment type="similarity">
    <text evidence="1">Belongs to the FAD-binding oxidoreductase/transferase type 4 family.</text>
</comment>
<protein>
    <submittedName>
        <fullName evidence="5">FAD-binding oxidoreductase</fullName>
    </submittedName>
</protein>
<dbReference type="InterPro" id="IPR016164">
    <property type="entry name" value="FAD-linked_Oxase-like_C"/>
</dbReference>
<dbReference type="PROSITE" id="PS51387">
    <property type="entry name" value="FAD_PCMH"/>
    <property type="match status" value="1"/>
</dbReference>
<gene>
    <name evidence="5" type="ORF">GCM10009675_00780</name>
</gene>
<dbReference type="Gene3D" id="3.40.462.10">
    <property type="entry name" value="FAD-linked oxidases, C-terminal domain"/>
    <property type="match status" value="1"/>
</dbReference>
<proteinExistence type="inferred from homology"/>